<feature type="region of interest" description="Disordered" evidence="1">
    <location>
        <begin position="297"/>
        <end position="323"/>
    </location>
</feature>
<feature type="compositionally biased region" description="Low complexity" evidence="1">
    <location>
        <begin position="127"/>
        <end position="167"/>
    </location>
</feature>
<dbReference type="PROSITE" id="PS00028">
    <property type="entry name" value="ZINC_FINGER_C2H2_1"/>
    <property type="match status" value="1"/>
</dbReference>
<dbReference type="PANTHER" id="PTHR15117:SF24">
    <property type="entry name" value="SCA7 DOMAIN-CONTAINING PROTEIN"/>
    <property type="match status" value="1"/>
</dbReference>
<evidence type="ECO:0000259" key="2">
    <source>
        <dbReference type="PROSITE" id="PS51505"/>
    </source>
</evidence>
<feature type="compositionally biased region" description="Low complexity" evidence="1">
    <location>
        <begin position="397"/>
        <end position="412"/>
    </location>
</feature>
<sequence length="635" mass="65957">MADWSSWLQGEVSAIGQAQRSGQLRCPSNPEPSSPDVPLLQSDLMPLLSQTPLSRDFVAHDCRLCSLRFPSLITLLRHLDSAHSKGRRKVRGKRDATAAAAAAAAAAAMMADSPTLTQAALLSTSPLMLTSPPSTPSRAGGAAAGHSASALQGGTTAPTSVASATTAVEDEDDEQEDAEVAEDDEEAADDDEDAEVGNGRGSSSGGIWASPMAAEDSQTPRLPGLLEEAPVSVSLEPEEDAVPVVRIREEDESASAVAAGAAALVSLASSGYQQHRHGQQGGAATPTTAVAMSPLGGVASSQPLMHQPSHTSSNSGQSGGTKTRILPLRDRAFDPDNHCGVVTDSGQRCVRSLTCKKHSLRDRRAVPGRTRPFDALLQASRSLKSGQPPAVAPPGAPVSAAAGPLPAVSSSPQLLNHQHQQTQPALQMFFRQQPVVLIPTATALCSSAASSSSSPPPPANPEAYSSDEDFLEFPTPAPTPVPLPTDQQQPAEAVAGAQFRCLGAPQPLLLIRRGGGRAASAATSAAGCSTADGGAGSGLALLGWARRRTLAPMSGIGAHCRARLAQHRVAMQAQLPQQQQRQHHHHSLMQHQHHLNQQSLLQQQLAAPVVLGSNPQLSASAIVKQQQLAHQAKHR</sequence>
<feature type="compositionally biased region" description="Acidic residues" evidence="1">
    <location>
        <begin position="168"/>
        <end position="195"/>
    </location>
</feature>
<dbReference type="Gene3D" id="6.10.140.1270">
    <property type="match status" value="1"/>
</dbReference>
<dbReference type="InterPro" id="IPR052237">
    <property type="entry name" value="Ataxin-7-like_regulator"/>
</dbReference>
<feature type="domain" description="SCA7" evidence="2">
    <location>
        <begin position="326"/>
        <end position="392"/>
    </location>
</feature>
<evidence type="ECO:0000313" key="4">
    <source>
        <dbReference type="WBParaSite" id="maker-uti_cns_0047185-snap-gene-0.11-mRNA-1"/>
    </source>
</evidence>
<feature type="region of interest" description="Disordered" evidence="1">
    <location>
        <begin position="18"/>
        <end position="39"/>
    </location>
</feature>
<feature type="region of interest" description="Disordered" evidence="1">
    <location>
        <begin position="384"/>
        <end position="420"/>
    </location>
</feature>
<feature type="region of interest" description="Disordered" evidence="1">
    <location>
        <begin position="127"/>
        <end position="218"/>
    </location>
</feature>
<dbReference type="PROSITE" id="PS51505">
    <property type="entry name" value="SCA7"/>
    <property type="match status" value="1"/>
</dbReference>
<feature type="compositionally biased region" description="Polar residues" evidence="1">
    <location>
        <begin position="299"/>
        <end position="316"/>
    </location>
</feature>
<proteinExistence type="predicted"/>
<feature type="region of interest" description="Disordered" evidence="1">
    <location>
        <begin position="447"/>
        <end position="487"/>
    </location>
</feature>
<accession>A0A1I8JFJ0</accession>
<evidence type="ECO:0000313" key="3">
    <source>
        <dbReference type="Proteomes" id="UP000095280"/>
    </source>
</evidence>
<evidence type="ECO:0000256" key="1">
    <source>
        <dbReference type="SAM" id="MobiDB-lite"/>
    </source>
</evidence>
<reference evidence="4" key="1">
    <citation type="submission" date="2016-11" db="UniProtKB">
        <authorList>
            <consortium name="WormBaseParasite"/>
        </authorList>
    </citation>
    <scope>IDENTIFICATION</scope>
</reference>
<dbReference type="AlphaFoldDB" id="A0A1I8JFJ0"/>
<organism evidence="3 4">
    <name type="scientific">Macrostomum lignano</name>
    <dbReference type="NCBI Taxonomy" id="282301"/>
    <lineage>
        <taxon>Eukaryota</taxon>
        <taxon>Metazoa</taxon>
        <taxon>Spiralia</taxon>
        <taxon>Lophotrochozoa</taxon>
        <taxon>Platyhelminthes</taxon>
        <taxon>Rhabditophora</taxon>
        <taxon>Macrostomorpha</taxon>
        <taxon>Macrostomida</taxon>
        <taxon>Macrostomidae</taxon>
        <taxon>Macrostomum</taxon>
    </lineage>
</organism>
<name>A0A1I8JFJ0_9PLAT</name>
<dbReference type="InterPro" id="IPR013243">
    <property type="entry name" value="SCA7_dom"/>
</dbReference>
<dbReference type="PANTHER" id="PTHR15117">
    <property type="entry name" value="ATAXIN 7 RELATED"/>
    <property type="match status" value="1"/>
</dbReference>
<dbReference type="WBParaSite" id="maker-uti_cns_0047185-snap-gene-0.11-mRNA-1">
    <property type="protein sequence ID" value="maker-uti_cns_0047185-snap-gene-0.11-mRNA-1"/>
    <property type="gene ID" value="maker-uti_cns_0047185-snap-gene-0.11"/>
</dbReference>
<keyword evidence="3" id="KW-1185">Reference proteome</keyword>
<dbReference type="Pfam" id="PF08313">
    <property type="entry name" value="SCA7"/>
    <property type="match status" value="1"/>
</dbReference>
<dbReference type="Proteomes" id="UP000095280">
    <property type="component" value="Unplaced"/>
</dbReference>
<dbReference type="InterPro" id="IPR013087">
    <property type="entry name" value="Znf_C2H2_type"/>
</dbReference>
<protein>
    <submittedName>
        <fullName evidence="4">SCA7 domain-containing protein</fullName>
    </submittedName>
</protein>